<protein>
    <submittedName>
        <fullName evidence="1">Uncharacterized protein</fullName>
    </submittedName>
</protein>
<dbReference type="EMBL" id="BARS01010274">
    <property type="protein sequence ID" value="GAF91721.1"/>
    <property type="molecule type" value="Genomic_DNA"/>
</dbReference>
<accession>X0TX23</accession>
<sequence>AFDFGGEMREIRTAVDDYLLEGKIGEAERYMEGKREFLEANGYYIRKLNQAYFAFHGTYADTPTSVSPIGDQLSKLREQSSSLGDFISTVSGISSYEELLEMIGE</sequence>
<feature type="non-terminal residue" evidence="1">
    <location>
        <position position="1"/>
    </location>
</feature>
<name>X0TX23_9ZZZZ</name>
<evidence type="ECO:0000313" key="1">
    <source>
        <dbReference type="EMBL" id="GAF91721.1"/>
    </source>
</evidence>
<organism evidence="1">
    <name type="scientific">marine sediment metagenome</name>
    <dbReference type="NCBI Taxonomy" id="412755"/>
    <lineage>
        <taxon>unclassified sequences</taxon>
        <taxon>metagenomes</taxon>
        <taxon>ecological metagenomes</taxon>
    </lineage>
</organism>
<proteinExistence type="predicted"/>
<dbReference type="AlphaFoldDB" id="X0TX23"/>
<gene>
    <name evidence="1" type="ORF">S01H1_19091</name>
</gene>
<comment type="caution">
    <text evidence="1">The sequence shown here is derived from an EMBL/GenBank/DDBJ whole genome shotgun (WGS) entry which is preliminary data.</text>
</comment>
<reference evidence="1" key="1">
    <citation type="journal article" date="2014" name="Front. Microbiol.">
        <title>High frequency of phylogenetically diverse reductive dehalogenase-homologous genes in deep subseafloor sedimentary metagenomes.</title>
        <authorList>
            <person name="Kawai M."/>
            <person name="Futagami T."/>
            <person name="Toyoda A."/>
            <person name="Takaki Y."/>
            <person name="Nishi S."/>
            <person name="Hori S."/>
            <person name="Arai W."/>
            <person name="Tsubouchi T."/>
            <person name="Morono Y."/>
            <person name="Uchiyama I."/>
            <person name="Ito T."/>
            <person name="Fujiyama A."/>
            <person name="Inagaki F."/>
            <person name="Takami H."/>
        </authorList>
    </citation>
    <scope>NUCLEOTIDE SEQUENCE</scope>
    <source>
        <strain evidence="1">Expedition CK06-06</strain>
    </source>
</reference>